<dbReference type="PANTHER" id="PTHR12736">
    <property type="entry name" value="LANC-LIKE PROTEIN"/>
    <property type="match status" value="1"/>
</dbReference>
<comment type="caution">
    <text evidence="3">The sequence shown here is derived from an EMBL/GenBank/DDBJ whole genome shotgun (WGS) entry which is preliminary data.</text>
</comment>
<dbReference type="InterPro" id="IPR012341">
    <property type="entry name" value="6hp_glycosidase-like_sf"/>
</dbReference>
<protein>
    <submittedName>
        <fullName evidence="3">LanC-like protein 3</fullName>
    </submittedName>
</protein>
<accession>A0A369K8A6</accession>
<keyword evidence="1" id="KW-0862">Zinc</keyword>
<dbReference type="Proteomes" id="UP000076154">
    <property type="component" value="Unassembled WGS sequence"/>
</dbReference>
<dbReference type="AlphaFoldDB" id="A0A369K8A6"/>
<evidence type="ECO:0000256" key="2">
    <source>
        <dbReference type="SAM" id="SignalP"/>
    </source>
</evidence>
<organism evidence="3 4">
    <name type="scientific">Hypsizygus marmoreus</name>
    <name type="common">White beech mushroom</name>
    <name type="synonym">Agaricus marmoreus</name>
    <dbReference type="NCBI Taxonomy" id="39966"/>
    <lineage>
        <taxon>Eukaryota</taxon>
        <taxon>Fungi</taxon>
        <taxon>Dikarya</taxon>
        <taxon>Basidiomycota</taxon>
        <taxon>Agaricomycotina</taxon>
        <taxon>Agaricomycetes</taxon>
        <taxon>Agaricomycetidae</taxon>
        <taxon>Agaricales</taxon>
        <taxon>Tricholomatineae</taxon>
        <taxon>Lyophyllaceae</taxon>
        <taxon>Hypsizygus</taxon>
    </lineage>
</organism>
<dbReference type="EMBL" id="LUEZ02000009">
    <property type="protein sequence ID" value="RDB29802.1"/>
    <property type="molecule type" value="Genomic_DNA"/>
</dbReference>
<feature type="chain" id="PRO_5016562837" evidence="2">
    <location>
        <begin position="30"/>
        <end position="142"/>
    </location>
</feature>
<evidence type="ECO:0000313" key="4">
    <source>
        <dbReference type="Proteomes" id="UP000076154"/>
    </source>
</evidence>
<evidence type="ECO:0000313" key="3">
    <source>
        <dbReference type="EMBL" id="RDB29802.1"/>
    </source>
</evidence>
<keyword evidence="1" id="KW-0479">Metal-binding</keyword>
<dbReference type="GO" id="GO:0046872">
    <property type="term" value="F:metal ion binding"/>
    <property type="evidence" value="ECO:0007669"/>
    <property type="project" value="UniProtKB-KW"/>
</dbReference>
<reference evidence="3" key="1">
    <citation type="submission" date="2018-04" db="EMBL/GenBank/DDBJ databases">
        <title>Whole genome sequencing of Hypsizygus marmoreus.</title>
        <authorList>
            <person name="Choi I.-G."/>
            <person name="Min B."/>
            <person name="Kim J.-G."/>
            <person name="Kim S."/>
            <person name="Oh Y.-L."/>
            <person name="Kong W.-S."/>
            <person name="Park H."/>
            <person name="Jeong J."/>
            <person name="Song E.-S."/>
        </authorList>
    </citation>
    <scope>NUCLEOTIDE SEQUENCE [LARGE SCALE GENOMIC DNA]</scope>
    <source>
        <strain evidence="3">51987-8</strain>
    </source>
</reference>
<dbReference type="InParanoid" id="A0A369K8A6"/>
<dbReference type="GO" id="GO:0031179">
    <property type="term" value="P:peptide modification"/>
    <property type="evidence" value="ECO:0007669"/>
    <property type="project" value="InterPro"/>
</dbReference>
<dbReference type="PRINTS" id="PR01950">
    <property type="entry name" value="LANCSUPER"/>
</dbReference>
<evidence type="ECO:0000256" key="1">
    <source>
        <dbReference type="PIRSR" id="PIRSR607822-1"/>
    </source>
</evidence>
<sequence>MLNVRWCHGVTRILILLSAFLRQSRLVACEAAKALHRHSRLVYQDGLLCESVGLCHGIVGSVYALLSASNAFEILEDFTEYRNERYRLNALHLATDHEGLTINDRPWSLYEELAGIYCASIDVLYRMSDEERRVGMPGFDDF</sequence>
<dbReference type="InterPro" id="IPR007822">
    <property type="entry name" value="LANC-like"/>
</dbReference>
<feature type="binding site" evidence="1">
    <location>
        <position position="55"/>
    </location>
    <ligand>
        <name>Zn(2+)</name>
        <dbReference type="ChEBI" id="CHEBI:29105"/>
    </ligand>
</feature>
<dbReference type="PANTHER" id="PTHR12736:SF7">
    <property type="entry name" value="LANC-LIKE PROTEIN 3"/>
    <property type="match status" value="1"/>
</dbReference>
<dbReference type="GO" id="GO:0005886">
    <property type="term" value="C:plasma membrane"/>
    <property type="evidence" value="ECO:0007669"/>
    <property type="project" value="TreeGrafter"/>
</dbReference>
<dbReference type="SUPFAM" id="SSF158745">
    <property type="entry name" value="LanC-like"/>
    <property type="match status" value="1"/>
</dbReference>
<dbReference type="OrthoDB" id="10257263at2759"/>
<feature type="binding site" evidence="1">
    <location>
        <position position="7"/>
    </location>
    <ligand>
        <name>Zn(2+)</name>
        <dbReference type="ChEBI" id="CHEBI:29105"/>
    </ligand>
</feature>
<feature type="binding site" evidence="1">
    <location>
        <position position="56"/>
    </location>
    <ligand>
        <name>Zn(2+)</name>
        <dbReference type="ChEBI" id="CHEBI:29105"/>
    </ligand>
</feature>
<feature type="signal peptide" evidence="2">
    <location>
        <begin position="1"/>
        <end position="29"/>
    </location>
</feature>
<proteinExistence type="predicted"/>
<dbReference type="GO" id="GO:0005975">
    <property type="term" value="P:carbohydrate metabolic process"/>
    <property type="evidence" value="ECO:0007669"/>
    <property type="project" value="InterPro"/>
</dbReference>
<keyword evidence="4" id="KW-1185">Reference proteome</keyword>
<name>A0A369K8A6_HYPMA</name>
<dbReference type="Gene3D" id="1.50.10.10">
    <property type="match status" value="1"/>
</dbReference>
<gene>
    <name evidence="3" type="ORF">Hypma_013874</name>
</gene>
<keyword evidence="2" id="KW-0732">Signal</keyword>
<dbReference type="Pfam" id="PF05147">
    <property type="entry name" value="LANC_like"/>
    <property type="match status" value="1"/>
</dbReference>